<keyword evidence="1" id="KW-0238">DNA-binding</keyword>
<dbReference type="Proteomes" id="UP001301140">
    <property type="component" value="Unassembled WGS sequence"/>
</dbReference>
<protein>
    <submittedName>
        <fullName evidence="3">Helix-turn-helix transcriptional regulator</fullName>
    </submittedName>
</protein>
<comment type="caution">
    <text evidence="3">The sequence shown here is derived from an EMBL/GenBank/DDBJ whole genome shotgun (WGS) entry which is preliminary data.</text>
</comment>
<keyword evidence="4" id="KW-1185">Reference proteome</keyword>
<evidence type="ECO:0000259" key="2">
    <source>
        <dbReference type="PROSITE" id="PS50943"/>
    </source>
</evidence>
<dbReference type="PROSITE" id="PS50943">
    <property type="entry name" value="HTH_CROC1"/>
    <property type="match status" value="1"/>
</dbReference>
<dbReference type="CDD" id="cd00093">
    <property type="entry name" value="HTH_XRE"/>
    <property type="match status" value="1"/>
</dbReference>
<sequence>MSEVVLEEGRPAGAARGEAHPVDVEVGRRLRDLRALRGISQEELARSLGIAFQQVQKYERGQNRIGASRLVEIAHILGVPASDFLSGIVPPPAAGQAPGPGLAEGGAPGFVYDDPSMARGRPAPVVDTREALELVRAFGRIHDPLVRRRFFELAKMLGQIDYATPPAASGAAAPSRPQSS</sequence>
<dbReference type="GO" id="GO:0003700">
    <property type="term" value="F:DNA-binding transcription factor activity"/>
    <property type="evidence" value="ECO:0007669"/>
    <property type="project" value="TreeGrafter"/>
</dbReference>
<dbReference type="Pfam" id="PF01381">
    <property type="entry name" value="HTH_3"/>
    <property type="match status" value="1"/>
</dbReference>
<organism evidence="3 4">
    <name type="scientific">Marinimicrococcus flavescens</name>
    <dbReference type="NCBI Taxonomy" id="3031815"/>
    <lineage>
        <taxon>Bacteria</taxon>
        <taxon>Pseudomonadati</taxon>
        <taxon>Pseudomonadota</taxon>
        <taxon>Alphaproteobacteria</taxon>
        <taxon>Geminicoccales</taxon>
        <taxon>Geminicoccaceae</taxon>
        <taxon>Marinimicrococcus</taxon>
    </lineage>
</organism>
<evidence type="ECO:0000313" key="4">
    <source>
        <dbReference type="Proteomes" id="UP001301140"/>
    </source>
</evidence>
<dbReference type="RefSeq" id="WP_327787774.1">
    <property type="nucleotide sequence ID" value="NZ_JARGEQ010000016.1"/>
</dbReference>
<dbReference type="PANTHER" id="PTHR46797:SF1">
    <property type="entry name" value="METHYLPHOSPHONATE SYNTHASE"/>
    <property type="match status" value="1"/>
</dbReference>
<reference evidence="3 4" key="1">
    <citation type="submission" date="2023-03" db="EMBL/GenBank/DDBJ databases">
        <title>YIM 152171 draft genome.</title>
        <authorList>
            <person name="Yang Z."/>
        </authorList>
    </citation>
    <scope>NUCLEOTIDE SEQUENCE [LARGE SCALE GENOMIC DNA]</scope>
    <source>
        <strain evidence="3 4">YIM 152171</strain>
    </source>
</reference>
<dbReference type="InterPro" id="IPR050807">
    <property type="entry name" value="TransReg_Diox_bact_type"/>
</dbReference>
<dbReference type="Gene3D" id="1.10.260.40">
    <property type="entry name" value="lambda repressor-like DNA-binding domains"/>
    <property type="match status" value="1"/>
</dbReference>
<dbReference type="InterPro" id="IPR010982">
    <property type="entry name" value="Lambda_DNA-bd_dom_sf"/>
</dbReference>
<dbReference type="GO" id="GO:0003677">
    <property type="term" value="F:DNA binding"/>
    <property type="evidence" value="ECO:0007669"/>
    <property type="project" value="UniProtKB-KW"/>
</dbReference>
<dbReference type="InterPro" id="IPR001387">
    <property type="entry name" value="Cro/C1-type_HTH"/>
</dbReference>
<feature type="domain" description="HTH cro/C1-type" evidence="2">
    <location>
        <begin position="30"/>
        <end position="84"/>
    </location>
</feature>
<dbReference type="AlphaFoldDB" id="A0AAP3XPK7"/>
<accession>A0AAP3XPK7</accession>
<evidence type="ECO:0000256" key="1">
    <source>
        <dbReference type="ARBA" id="ARBA00023125"/>
    </source>
</evidence>
<proteinExistence type="predicted"/>
<dbReference type="SMART" id="SM00530">
    <property type="entry name" value="HTH_XRE"/>
    <property type="match status" value="1"/>
</dbReference>
<evidence type="ECO:0000313" key="3">
    <source>
        <dbReference type="EMBL" id="MDF1585358.1"/>
    </source>
</evidence>
<name>A0AAP3XPK7_9PROT</name>
<gene>
    <name evidence="3" type="ORF">PZ740_03045</name>
</gene>
<dbReference type="GO" id="GO:0005829">
    <property type="term" value="C:cytosol"/>
    <property type="evidence" value="ECO:0007669"/>
    <property type="project" value="TreeGrafter"/>
</dbReference>
<dbReference type="PANTHER" id="PTHR46797">
    <property type="entry name" value="HTH-TYPE TRANSCRIPTIONAL REGULATOR"/>
    <property type="match status" value="1"/>
</dbReference>
<dbReference type="SUPFAM" id="SSF47413">
    <property type="entry name" value="lambda repressor-like DNA-binding domains"/>
    <property type="match status" value="1"/>
</dbReference>
<dbReference type="EMBL" id="JARGEQ010000016">
    <property type="protein sequence ID" value="MDF1585358.1"/>
    <property type="molecule type" value="Genomic_DNA"/>
</dbReference>